<proteinExistence type="predicted"/>
<keyword evidence="4" id="KW-0614">Plasmid</keyword>
<dbReference type="EMBL" id="MN629346">
    <property type="protein sequence ID" value="QJR99816.1"/>
    <property type="molecule type" value="Genomic_DNA"/>
</dbReference>
<evidence type="ECO:0000313" key="4">
    <source>
        <dbReference type="EMBL" id="QJR99816.1"/>
    </source>
</evidence>
<dbReference type="InterPro" id="IPR053058">
    <property type="entry name" value="Mulikevirus_tape_measure"/>
</dbReference>
<evidence type="ECO:0000259" key="3">
    <source>
        <dbReference type="Pfam" id="PF20155"/>
    </source>
</evidence>
<dbReference type="NCBIfam" id="TIGR02675">
    <property type="entry name" value="tape_meas_nterm"/>
    <property type="match status" value="1"/>
</dbReference>
<dbReference type="Pfam" id="PF09718">
    <property type="entry name" value="Tape_meas_lam_C"/>
    <property type="match status" value="1"/>
</dbReference>
<dbReference type="InterPro" id="IPR006431">
    <property type="entry name" value="Phage_tape_meas_C"/>
</dbReference>
<reference evidence="4" key="1">
    <citation type="submission" date="2019-10" db="EMBL/GenBank/DDBJ databases">
        <authorList>
            <person name="Zhou D."/>
            <person name="Cheng Q."/>
        </authorList>
    </citation>
    <scope>NUCLEOTIDE SEQUENCE</scope>
    <source>
        <strain evidence="4">1507-17068</strain>
        <plasmid evidence="4">p717068-IMP</plasmid>
    </source>
</reference>
<dbReference type="RefSeq" id="WP_181715826.1">
    <property type="nucleotide sequence ID" value="NZ_CP091177.1"/>
</dbReference>
<dbReference type="AlphaFoldDB" id="A0A6M4NPQ3"/>
<keyword evidence="1" id="KW-0175">Coiled coil</keyword>
<feature type="coiled-coil region" evidence="1">
    <location>
        <begin position="573"/>
        <end position="600"/>
    </location>
</feature>
<evidence type="ECO:0000256" key="1">
    <source>
        <dbReference type="SAM" id="Coils"/>
    </source>
</evidence>
<evidence type="ECO:0000259" key="2">
    <source>
        <dbReference type="Pfam" id="PF09718"/>
    </source>
</evidence>
<accession>A0A6M4NPQ3</accession>
<feature type="domain" description="Bacteriophage tail tape measure C-terminal" evidence="2">
    <location>
        <begin position="1008"/>
        <end position="1074"/>
    </location>
</feature>
<sequence>MSAVGDVKVSLVLDGADEFKVQVTRAADSLDKISSKMDGLGRASQRAQRDTWALGSSFREMAFNMELARLTITNLTMGLTALPRAILEQASFFDKTTLLLAGLNVETATFAEAQQKAAVEVRNLMSVASASPYKLNALVDSYTKLKAADLASPDGFLAGLVNTAGKFGKSSEELKRASVAIQQMAGKGVISMEELRQQFGEAVPDAMGMMARAAGISMGDLVKQVSTGTVEAKQALSLLSREMYLSSVGAAHEMSKTWEGALNRISTSLTELAVATGDTGFYDNAVELANAFNTFLQSDKAYADANRLGLMLTDLTDAFGATASFIYDRAKELGVAIAIMFGASWASKIMSGVSSLTEAYRKESAKWPESTRAVQAQMLEHQRDFRRRCLTLEAEYRASMSRAQDRQILAAMDANKRQFDIERAAMQDRLTMLQSGQSRLSAISSSVANMFGGWTNVIVAAIGVALYALDEFYLKQRRIADQVIETGGLVATFDDLKYATTQMGEDEVKLKDRKQALIETKAAVADLTAQYKLTNEQVEILKNGTSAQKLSLGQQLGLSGAKSARLFSTFDDVKRMESEIKASEARLVKAAEAIKSAREHVNETLRNQGSSVAANLMAKPLREVSMSYEKAAKQAELKAKEEAAKFKDDAKAANEAYQKTLNSELLPARQKAMEDFNSIFREEAKSLEAQIKTIQAAASDKGNGEKVYTIEQDKQLSSLQGRLDRVTKDWNTFNEAVSVSHEGLDRLASQVVKTGKIDPSTSYLQSANAFTAGKLEEIKMQKVSLGLMDEQAVKGKELAKLEAMIAAGKYKGLKDYQVEQMRIAAMAKDAANEEARSLNERARLRRTTVDRLDDLSISISKKMGTAIGSSDNPFLEWERGFEQTNEAVKEIERNLNKASGVLKEDAAKIDEILQKQRMTDQFNISAQMQKSITETTEAMMPSMTRARTEYDRQIRQLNELLELEKERLKAARDRGESAKEEATLIEENIELVKKQRALVEEQKSQNTTVFGLWKRDLKEMEDAVTDKLKGAFDGVFDAMTAGILEGKASFGDMMQSVTKELERFFVKMALMKAFEAGASAMGFGNIVPHANGGIMSEHGSVPLRKYAKGGIATSPQLALFGEGSHNEAYVPLPDGRTIPVTMTGPANAGAAPAIHFNLINQSGAPVEAEGRGQRFDGEKYIIDVVLSAMSRPGRLRTAMQGAK</sequence>
<feature type="domain" description="Tape measure protein N-terminal" evidence="3">
    <location>
        <begin position="108"/>
        <end position="273"/>
    </location>
</feature>
<dbReference type="PANTHER" id="PTHR38812">
    <property type="entry name" value="MU-LIKE PROPHAGE FLUMU PROTEIN GP42"/>
    <property type="match status" value="1"/>
</dbReference>
<name>A0A6M4NPQ3_AERCA</name>
<feature type="coiled-coil region" evidence="1">
    <location>
        <begin position="943"/>
        <end position="988"/>
    </location>
</feature>
<organism evidence="4">
    <name type="scientific">Aeromonas caviae</name>
    <name type="common">Aeromonas punctata</name>
    <dbReference type="NCBI Taxonomy" id="648"/>
    <lineage>
        <taxon>Bacteria</taxon>
        <taxon>Pseudomonadati</taxon>
        <taxon>Pseudomonadota</taxon>
        <taxon>Gammaproteobacteria</taxon>
        <taxon>Aeromonadales</taxon>
        <taxon>Aeromonadaceae</taxon>
        <taxon>Aeromonas</taxon>
    </lineage>
</organism>
<protein>
    <submittedName>
        <fullName evidence="4">Lambda phage tail tape-measure protein</fullName>
    </submittedName>
</protein>
<geneLocation type="plasmid" evidence="4">
    <name>p717068-IMP</name>
</geneLocation>
<dbReference type="InterPro" id="IPR013491">
    <property type="entry name" value="Tape_meas_N"/>
</dbReference>
<dbReference type="Pfam" id="PF20155">
    <property type="entry name" value="TMP_3"/>
    <property type="match status" value="1"/>
</dbReference>
<dbReference type="PANTHER" id="PTHR38812:SF2">
    <property type="entry name" value="MU-LIKE PROPHAGE FLUMU PROTEIN GP42"/>
    <property type="match status" value="1"/>
</dbReference>